<evidence type="ECO:0000313" key="3">
    <source>
        <dbReference type="Proteomes" id="UP000008066"/>
    </source>
</evidence>
<feature type="region of interest" description="Disordered" evidence="1">
    <location>
        <begin position="47"/>
        <end position="68"/>
    </location>
</feature>
<dbReference type="Proteomes" id="UP000008066">
    <property type="component" value="Unassembled WGS sequence"/>
</dbReference>
<proteinExistence type="predicted"/>
<organism evidence="3">
    <name type="scientific">Chaetomium thermophilum (strain DSM 1495 / CBS 144.50 / IMI 039719)</name>
    <name type="common">Thermochaetoides thermophila</name>
    <dbReference type="NCBI Taxonomy" id="759272"/>
    <lineage>
        <taxon>Eukaryota</taxon>
        <taxon>Fungi</taxon>
        <taxon>Dikarya</taxon>
        <taxon>Ascomycota</taxon>
        <taxon>Pezizomycotina</taxon>
        <taxon>Sordariomycetes</taxon>
        <taxon>Sordariomycetidae</taxon>
        <taxon>Sordariales</taxon>
        <taxon>Chaetomiaceae</taxon>
        <taxon>Thermochaetoides</taxon>
    </lineage>
</organism>
<dbReference type="AlphaFoldDB" id="G0SGF0"/>
<keyword evidence="3" id="KW-1185">Reference proteome</keyword>
<accession>G0SGF0</accession>
<dbReference type="RefSeq" id="XP_006696907.1">
    <property type="nucleotide sequence ID" value="XM_006696844.1"/>
</dbReference>
<dbReference type="GeneID" id="18260647"/>
<reference evidence="2 3" key="1">
    <citation type="journal article" date="2011" name="Cell">
        <title>Insight into structure and assembly of the nuclear pore complex by utilizing the genome of a eukaryotic thermophile.</title>
        <authorList>
            <person name="Amlacher S."/>
            <person name="Sarges P."/>
            <person name="Flemming D."/>
            <person name="van Noort V."/>
            <person name="Kunze R."/>
            <person name="Devos D.P."/>
            <person name="Arumugam M."/>
            <person name="Bork P."/>
            <person name="Hurt E."/>
        </authorList>
    </citation>
    <scope>NUCLEOTIDE SEQUENCE [LARGE SCALE GENOMIC DNA]</scope>
    <source>
        <strain evidence="3">DSM 1495 / CBS 144.50 / IMI 039719</strain>
    </source>
</reference>
<dbReference type="HOGENOM" id="CLU_1209699_0_0_1"/>
<dbReference type="EMBL" id="GL988047">
    <property type="protein sequence ID" value="EGS17289.1"/>
    <property type="molecule type" value="Genomic_DNA"/>
</dbReference>
<gene>
    <name evidence="2" type="ORF">CTHT_0066090</name>
</gene>
<evidence type="ECO:0000313" key="2">
    <source>
        <dbReference type="EMBL" id="EGS17289.1"/>
    </source>
</evidence>
<name>G0SGF0_CHATD</name>
<protein>
    <submittedName>
        <fullName evidence="2">Uncharacterized protein</fullName>
    </submittedName>
</protein>
<sequence length="229" mass="25913">MWQTTALWKSCETDKDFARYSMVIQAKTPSTILMGSVESFGRSGGSTLIKSAVGGDDDQPNAPNPKDPEVMRSQLEVITNGKPDLKGFFEQASSDVVQKHEDSIQEIRQDAEQAKAGKTDKSAWRTKLREKRDKLVENSKEWILSAFAKAESMIDTLPEPIQEQAGNWFNDLMDSLTNWLSDAIQKISQFVHDALEFIKVVWNKTVELAKEAAEKIAEAWEYVKEIFHK</sequence>
<dbReference type="KEGG" id="cthr:CTHT_0066090"/>
<evidence type="ECO:0000256" key="1">
    <source>
        <dbReference type="SAM" id="MobiDB-lite"/>
    </source>
</evidence>